<dbReference type="AlphaFoldDB" id="A0A0E9TLN0"/>
<reference evidence="1" key="2">
    <citation type="journal article" date="2015" name="Fish Shellfish Immunol.">
        <title>Early steps in the European eel (Anguilla anguilla)-Vibrio vulnificus interaction in the gills: Role of the RtxA13 toxin.</title>
        <authorList>
            <person name="Callol A."/>
            <person name="Pajuelo D."/>
            <person name="Ebbesson L."/>
            <person name="Teles M."/>
            <person name="MacKenzie S."/>
            <person name="Amaro C."/>
        </authorList>
    </citation>
    <scope>NUCLEOTIDE SEQUENCE</scope>
</reference>
<organism evidence="1">
    <name type="scientific">Anguilla anguilla</name>
    <name type="common">European freshwater eel</name>
    <name type="synonym">Muraena anguilla</name>
    <dbReference type="NCBI Taxonomy" id="7936"/>
    <lineage>
        <taxon>Eukaryota</taxon>
        <taxon>Metazoa</taxon>
        <taxon>Chordata</taxon>
        <taxon>Craniata</taxon>
        <taxon>Vertebrata</taxon>
        <taxon>Euteleostomi</taxon>
        <taxon>Actinopterygii</taxon>
        <taxon>Neopterygii</taxon>
        <taxon>Teleostei</taxon>
        <taxon>Anguilliformes</taxon>
        <taxon>Anguillidae</taxon>
        <taxon>Anguilla</taxon>
    </lineage>
</organism>
<accession>A0A0E9TLN0</accession>
<reference evidence="1" key="1">
    <citation type="submission" date="2014-11" db="EMBL/GenBank/DDBJ databases">
        <authorList>
            <person name="Amaro Gonzalez C."/>
        </authorList>
    </citation>
    <scope>NUCLEOTIDE SEQUENCE</scope>
</reference>
<proteinExistence type="predicted"/>
<name>A0A0E9TLN0_ANGAN</name>
<evidence type="ECO:0000313" key="1">
    <source>
        <dbReference type="EMBL" id="JAH54357.1"/>
    </source>
</evidence>
<protein>
    <submittedName>
        <fullName evidence="1">Uncharacterized protein</fullName>
    </submittedName>
</protein>
<dbReference type="EMBL" id="GBXM01054220">
    <property type="protein sequence ID" value="JAH54357.1"/>
    <property type="molecule type" value="Transcribed_RNA"/>
</dbReference>
<sequence length="45" mass="5065">MSIDGNLKRNEDSNENVLHTVKNRVLSPILSCLSGQISWPEDVRV</sequence>